<evidence type="ECO:0000256" key="1">
    <source>
        <dbReference type="SAM" id="MobiDB-lite"/>
    </source>
</evidence>
<accession>A0ABN3X569</accession>
<evidence type="ECO:0000313" key="2">
    <source>
        <dbReference type="EMBL" id="GAA2935181.1"/>
    </source>
</evidence>
<name>A0ABN3X569_STRTU</name>
<dbReference type="EMBL" id="BAAAXZ010000126">
    <property type="protein sequence ID" value="GAA2935181.1"/>
    <property type="molecule type" value="Genomic_DNA"/>
</dbReference>
<feature type="compositionally biased region" description="Basic and acidic residues" evidence="1">
    <location>
        <begin position="9"/>
        <end position="28"/>
    </location>
</feature>
<sequence length="214" mass="21865">MLLGQHLGGGEHRRLASRVHHTEHGAQGDHRLPAADFALEQAVHGVFGGQVVEDLGGDRALAVGEGEGQPGVEGVEEAVGHGLAGHGGQLGVGVPAAGQGDLEDERLVPLQPVPGGLDVGLGTRAVDLAEGVRQLGQAPALAQRGRQRIDEALPAVGLEVGQQHVHGLADLPGLDLLAGGVERQRPARETPPRRRPRCRGPAARSRGGAAGGRG</sequence>
<comment type="caution">
    <text evidence="2">The sequence shown here is derived from an EMBL/GenBank/DDBJ whole genome shotgun (WGS) entry which is preliminary data.</text>
</comment>
<feature type="region of interest" description="Disordered" evidence="1">
    <location>
        <begin position="182"/>
        <end position="214"/>
    </location>
</feature>
<protein>
    <submittedName>
        <fullName evidence="2">Uncharacterized protein</fullName>
    </submittedName>
</protein>
<organism evidence="2 3">
    <name type="scientific">Streptomyces thioluteus</name>
    <dbReference type="NCBI Taxonomy" id="66431"/>
    <lineage>
        <taxon>Bacteria</taxon>
        <taxon>Bacillati</taxon>
        <taxon>Actinomycetota</taxon>
        <taxon>Actinomycetes</taxon>
        <taxon>Kitasatosporales</taxon>
        <taxon>Streptomycetaceae</taxon>
        <taxon>Streptomyces</taxon>
    </lineage>
</organism>
<gene>
    <name evidence="2" type="ORF">GCM10020221_33690</name>
</gene>
<reference evidence="2 3" key="1">
    <citation type="journal article" date="2019" name="Int. J. Syst. Evol. Microbiol.">
        <title>The Global Catalogue of Microorganisms (GCM) 10K type strain sequencing project: providing services to taxonomists for standard genome sequencing and annotation.</title>
        <authorList>
            <consortium name="The Broad Institute Genomics Platform"/>
            <consortium name="The Broad Institute Genome Sequencing Center for Infectious Disease"/>
            <person name="Wu L."/>
            <person name="Ma J."/>
        </authorList>
    </citation>
    <scope>NUCLEOTIDE SEQUENCE [LARGE SCALE GENOMIC DNA]</scope>
    <source>
        <strain evidence="2 3">JCM 4087</strain>
    </source>
</reference>
<dbReference type="Proteomes" id="UP001501102">
    <property type="component" value="Unassembled WGS sequence"/>
</dbReference>
<feature type="region of interest" description="Disordered" evidence="1">
    <location>
        <begin position="1"/>
        <end position="28"/>
    </location>
</feature>
<feature type="compositionally biased region" description="Basic and acidic residues" evidence="1">
    <location>
        <begin position="182"/>
        <end position="192"/>
    </location>
</feature>
<evidence type="ECO:0000313" key="3">
    <source>
        <dbReference type="Proteomes" id="UP001501102"/>
    </source>
</evidence>
<proteinExistence type="predicted"/>
<keyword evidence="3" id="KW-1185">Reference proteome</keyword>